<organism evidence="4 5">
    <name type="scientific">Luteimonas yindakuii</name>
    <dbReference type="NCBI Taxonomy" id="2565782"/>
    <lineage>
        <taxon>Bacteria</taxon>
        <taxon>Pseudomonadati</taxon>
        <taxon>Pseudomonadota</taxon>
        <taxon>Gammaproteobacteria</taxon>
        <taxon>Lysobacterales</taxon>
        <taxon>Lysobacteraceae</taxon>
        <taxon>Luteimonas</taxon>
    </lineage>
</organism>
<dbReference type="SUPFAM" id="SSF48452">
    <property type="entry name" value="TPR-like"/>
    <property type="match status" value="1"/>
</dbReference>
<dbReference type="RefSeq" id="WP_134674815.1">
    <property type="nucleotide sequence ID" value="NZ_SPUH01000002.1"/>
</dbReference>
<proteinExistence type="inferred from homology"/>
<dbReference type="Pfam" id="PF13369">
    <property type="entry name" value="Transglut_core2"/>
    <property type="match status" value="1"/>
</dbReference>
<evidence type="ECO:0000313" key="4">
    <source>
        <dbReference type="EMBL" id="TKS52740.1"/>
    </source>
</evidence>
<dbReference type="Proteomes" id="UP000298681">
    <property type="component" value="Unassembled WGS sequence"/>
</dbReference>
<keyword evidence="2" id="KW-0802">TPR repeat</keyword>
<dbReference type="Pfam" id="PF13371">
    <property type="entry name" value="TPR_9"/>
    <property type="match status" value="1"/>
</dbReference>
<evidence type="ECO:0000259" key="3">
    <source>
        <dbReference type="Pfam" id="PF13369"/>
    </source>
</evidence>
<reference evidence="4 5" key="1">
    <citation type="submission" date="2019-01" db="EMBL/GenBank/DDBJ databases">
        <authorList>
            <person name="Zhang S."/>
        </authorList>
    </citation>
    <scope>NUCLEOTIDE SEQUENCE [LARGE SCALE GENOMIC DNA]</scope>
    <source>
        <strain evidence="4 5">1626</strain>
    </source>
</reference>
<dbReference type="PANTHER" id="PTHR31350:SF21">
    <property type="entry name" value="F-BOX ONLY PROTEIN 21"/>
    <property type="match status" value="1"/>
</dbReference>
<keyword evidence="5" id="KW-1185">Reference proteome</keyword>
<feature type="domain" description="Protein SirB1 N-terminal" evidence="3">
    <location>
        <begin position="43"/>
        <end position="197"/>
    </location>
</feature>
<sequence length="281" mass="31990">MHERTSLPSWSGLATLDDDAIPLFSSALLIARDEYPGLDHAVYEQLIEAHTRALRPRVDSAAHWPLKMMAINRYLFDEQGYAGNHEAYHDPRNSYLNEVCERRLGIPLSLGLLQMEVARRLGLGLDGVSFPGHFLVRLPVDGGVLVMDPFNRGRPLDVDELRERALAHLDGRDLDDQVLHQILHPASNRAILVRMLRNLYAVYVQRADWDRALRCVDRVLCLLPDDADALRDRGLCYFRLRHLRGARDDLARYLQARPAAGDAERVRELLIVASGERSRLH</sequence>
<evidence type="ECO:0000313" key="5">
    <source>
        <dbReference type="Proteomes" id="UP000298681"/>
    </source>
</evidence>
<dbReference type="InterPro" id="IPR011990">
    <property type="entry name" value="TPR-like_helical_dom_sf"/>
</dbReference>
<evidence type="ECO:0000256" key="2">
    <source>
        <dbReference type="PROSITE-ProRule" id="PRU00339"/>
    </source>
</evidence>
<dbReference type="EMBL" id="SPUH01000002">
    <property type="protein sequence ID" value="TKS52740.1"/>
    <property type="molecule type" value="Genomic_DNA"/>
</dbReference>
<dbReference type="PANTHER" id="PTHR31350">
    <property type="entry name" value="SI:DKEY-261L7.2"/>
    <property type="match status" value="1"/>
</dbReference>
<dbReference type="Gene3D" id="1.25.40.10">
    <property type="entry name" value="Tetratricopeptide repeat domain"/>
    <property type="match status" value="1"/>
</dbReference>
<dbReference type="InterPro" id="IPR032698">
    <property type="entry name" value="SirB1_N"/>
</dbReference>
<protein>
    <submittedName>
        <fullName evidence="4">Tetratricopeptide repeat protein</fullName>
    </submittedName>
</protein>
<comment type="similarity">
    <text evidence="1">Belongs to the UPF0162 family.</text>
</comment>
<dbReference type="PROSITE" id="PS50005">
    <property type="entry name" value="TPR"/>
    <property type="match status" value="1"/>
</dbReference>
<dbReference type="InterPro" id="IPR019734">
    <property type="entry name" value="TPR_rpt"/>
</dbReference>
<name>A0A4Z1QZM7_9GAMM</name>
<gene>
    <name evidence="4" type="ORF">E4582_10865</name>
</gene>
<dbReference type="AlphaFoldDB" id="A0A4Z1QZM7"/>
<accession>A0A4Z1QZM7</accession>
<feature type="repeat" description="TPR" evidence="2">
    <location>
        <begin position="193"/>
        <end position="226"/>
    </location>
</feature>
<evidence type="ECO:0000256" key="1">
    <source>
        <dbReference type="ARBA" id="ARBA00007100"/>
    </source>
</evidence>
<comment type="caution">
    <text evidence="4">The sequence shown here is derived from an EMBL/GenBank/DDBJ whole genome shotgun (WGS) entry which is preliminary data.</text>
</comment>